<reference evidence="12 13" key="1">
    <citation type="submission" date="2019-06" db="EMBL/GenBank/DDBJ databases">
        <title>Genomic Encyclopedia of Archaeal and Bacterial Type Strains, Phase II (KMG-II): from individual species to whole genera.</title>
        <authorList>
            <person name="Goeker M."/>
        </authorList>
    </citation>
    <scope>NUCLEOTIDE SEQUENCE [LARGE SCALE GENOMIC DNA]</scope>
    <source>
        <strain evidence="12 13">DSM 7270</strain>
    </source>
</reference>
<dbReference type="GO" id="GO:0015740">
    <property type="term" value="P:C4-dicarboxylate transport"/>
    <property type="evidence" value="ECO:0007669"/>
    <property type="project" value="TreeGrafter"/>
</dbReference>
<name>A0A543L6V8_9BURK</name>
<keyword evidence="7 9" id="KW-0472">Membrane</keyword>
<dbReference type="GO" id="GO:0005886">
    <property type="term" value="C:plasma membrane"/>
    <property type="evidence" value="ECO:0007669"/>
    <property type="project" value="UniProtKB-SubCell"/>
</dbReference>
<dbReference type="InterPro" id="IPR007387">
    <property type="entry name" value="TRAP_DctQ"/>
</dbReference>
<feature type="region of interest" description="Disordered" evidence="10">
    <location>
        <begin position="185"/>
        <end position="205"/>
    </location>
</feature>
<dbReference type="GO" id="GO:0022857">
    <property type="term" value="F:transmembrane transporter activity"/>
    <property type="evidence" value="ECO:0007669"/>
    <property type="project" value="UniProtKB-UniRule"/>
</dbReference>
<evidence type="ECO:0000256" key="10">
    <source>
        <dbReference type="SAM" id="MobiDB-lite"/>
    </source>
</evidence>
<evidence type="ECO:0000313" key="13">
    <source>
        <dbReference type="Proteomes" id="UP000316993"/>
    </source>
</evidence>
<keyword evidence="4 9" id="KW-0997">Cell inner membrane</keyword>
<keyword evidence="6 9" id="KW-1133">Transmembrane helix</keyword>
<feature type="transmembrane region" description="Helical" evidence="9">
    <location>
        <begin position="90"/>
        <end position="107"/>
    </location>
</feature>
<dbReference type="PANTHER" id="PTHR35011:SF2">
    <property type="entry name" value="2,3-DIKETO-L-GULONATE TRAP TRANSPORTER SMALL PERMEASE PROTEIN YIAM"/>
    <property type="match status" value="1"/>
</dbReference>
<feature type="transmembrane region" description="Helical" evidence="9">
    <location>
        <begin position="21"/>
        <end position="41"/>
    </location>
</feature>
<comment type="caution">
    <text evidence="12">The sequence shown here is derived from an EMBL/GenBank/DDBJ whole genome shotgun (WGS) entry which is preliminary data.</text>
</comment>
<protein>
    <recommendedName>
        <fullName evidence="9">TRAP transporter small permease protein</fullName>
    </recommendedName>
</protein>
<dbReference type="AlphaFoldDB" id="A0A543L6V8"/>
<evidence type="ECO:0000256" key="6">
    <source>
        <dbReference type="ARBA" id="ARBA00022989"/>
    </source>
</evidence>
<proteinExistence type="inferred from homology"/>
<comment type="similarity">
    <text evidence="8 9">Belongs to the TRAP transporter small permease family.</text>
</comment>
<feature type="transmembrane region" description="Helical" evidence="9">
    <location>
        <begin position="127"/>
        <end position="148"/>
    </location>
</feature>
<gene>
    <name evidence="12" type="ORF">BDD18_1714</name>
</gene>
<evidence type="ECO:0000256" key="7">
    <source>
        <dbReference type="ARBA" id="ARBA00023136"/>
    </source>
</evidence>
<evidence type="ECO:0000256" key="5">
    <source>
        <dbReference type="ARBA" id="ARBA00022692"/>
    </source>
</evidence>
<keyword evidence="2 9" id="KW-0813">Transport</keyword>
<dbReference type="RefSeq" id="WP_211360730.1">
    <property type="nucleotide sequence ID" value="NZ_VFPV01000002.1"/>
</dbReference>
<dbReference type="Proteomes" id="UP000316993">
    <property type="component" value="Unassembled WGS sequence"/>
</dbReference>
<dbReference type="InterPro" id="IPR055348">
    <property type="entry name" value="DctQ"/>
</dbReference>
<comment type="function">
    <text evidence="9">Part of the tripartite ATP-independent periplasmic (TRAP) transport system.</text>
</comment>
<evidence type="ECO:0000256" key="8">
    <source>
        <dbReference type="ARBA" id="ARBA00038436"/>
    </source>
</evidence>
<feature type="domain" description="Tripartite ATP-independent periplasmic transporters DctQ component" evidence="11">
    <location>
        <begin position="27"/>
        <end position="155"/>
    </location>
</feature>
<comment type="subunit">
    <text evidence="9">The complex comprises the extracytoplasmic solute receptor protein and the two transmembrane proteins.</text>
</comment>
<evidence type="ECO:0000313" key="12">
    <source>
        <dbReference type="EMBL" id="TQN03061.1"/>
    </source>
</evidence>
<evidence type="ECO:0000259" key="11">
    <source>
        <dbReference type="Pfam" id="PF04290"/>
    </source>
</evidence>
<evidence type="ECO:0000256" key="4">
    <source>
        <dbReference type="ARBA" id="ARBA00022519"/>
    </source>
</evidence>
<keyword evidence="3" id="KW-1003">Cell membrane</keyword>
<keyword evidence="5 9" id="KW-0812">Transmembrane</keyword>
<feature type="transmembrane region" description="Helical" evidence="9">
    <location>
        <begin position="53"/>
        <end position="69"/>
    </location>
</feature>
<accession>A0A543L6V8</accession>
<dbReference type="Pfam" id="PF04290">
    <property type="entry name" value="DctQ"/>
    <property type="match status" value="1"/>
</dbReference>
<organism evidence="12 13">
    <name type="scientific">Acidovorax temperans</name>
    <dbReference type="NCBI Taxonomy" id="80878"/>
    <lineage>
        <taxon>Bacteria</taxon>
        <taxon>Pseudomonadati</taxon>
        <taxon>Pseudomonadota</taxon>
        <taxon>Betaproteobacteria</taxon>
        <taxon>Burkholderiales</taxon>
        <taxon>Comamonadaceae</taxon>
        <taxon>Acidovorax</taxon>
    </lineage>
</organism>
<evidence type="ECO:0000256" key="9">
    <source>
        <dbReference type="RuleBase" id="RU369079"/>
    </source>
</evidence>
<feature type="compositionally biased region" description="Basic and acidic residues" evidence="10">
    <location>
        <begin position="195"/>
        <end position="205"/>
    </location>
</feature>
<sequence>MFDLVDRVLRGYTRALDMLGGLFLALMVVLVFGNVVLRYAFNSGLTMSEEVSRWLFVWLTFMGAVVALREHGHLGTDALVSRLPRLGKKICLVLAQVAMLYVSWLLLKGSWVQAEINWDTEAPVTGASVGIFYASGVMLGISSMAILLRDLLRTLLTHPSDQELVMVQESEEVAALEQRNLGDVAPHFSHGPIVAKDDSPPARKP</sequence>
<comment type="subcellular location">
    <subcellularLocation>
        <location evidence="1 9">Cell inner membrane</location>
        <topology evidence="1 9">Multi-pass membrane protein</topology>
    </subcellularLocation>
</comment>
<evidence type="ECO:0000256" key="3">
    <source>
        <dbReference type="ARBA" id="ARBA00022475"/>
    </source>
</evidence>
<dbReference type="PANTHER" id="PTHR35011">
    <property type="entry name" value="2,3-DIKETO-L-GULONATE TRAP TRANSPORTER SMALL PERMEASE PROTEIN YIAM"/>
    <property type="match status" value="1"/>
</dbReference>
<evidence type="ECO:0000256" key="2">
    <source>
        <dbReference type="ARBA" id="ARBA00022448"/>
    </source>
</evidence>
<evidence type="ECO:0000256" key="1">
    <source>
        <dbReference type="ARBA" id="ARBA00004429"/>
    </source>
</evidence>
<dbReference type="EMBL" id="VFPV01000002">
    <property type="protein sequence ID" value="TQN03061.1"/>
    <property type="molecule type" value="Genomic_DNA"/>
</dbReference>